<dbReference type="Proteomes" id="UP000267029">
    <property type="component" value="Unassembled WGS sequence"/>
</dbReference>
<dbReference type="EMBL" id="UXSR01005584">
    <property type="protein sequence ID" value="VDD82852.1"/>
    <property type="molecule type" value="Genomic_DNA"/>
</dbReference>
<name>A0A0R3UM91_MESCO</name>
<organism evidence="1 2">
    <name type="scientific">Mesocestoides corti</name>
    <name type="common">Flatworm</name>
    <dbReference type="NCBI Taxonomy" id="53468"/>
    <lineage>
        <taxon>Eukaryota</taxon>
        <taxon>Metazoa</taxon>
        <taxon>Spiralia</taxon>
        <taxon>Lophotrochozoa</taxon>
        <taxon>Platyhelminthes</taxon>
        <taxon>Cestoda</taxon>
        <taxon>Eucestoda</taxon>
        <taxon>Cyclophyllidea</taxon>
        <taxon>Mesocestoididae</taxon>
        <taxon>Mesocestoides</taxon>
    </lineage>
</organism>
<keyword evidence="2" id="KW-1185">Reference proteome</keyword>
<accession>A0A0R3UM91</accession>
<evidence type="ECO:0000313" key="1">
    <source>
        <dbReference type="EMBL" id="VDD82852.1"/>
    </source>
</evidence>
<evidence type="ECO:0000313" key="2">
    <source>
        <dbReference type="Proteomes" id="UP000267029"/>
    </source>
</evidence>
<gene>
    <name evidence="1" type="ORF">MCOS_LOCUS8855</name>
</gene>
<protein>
    <submittedName>
        <fullName evidence="1">Uncharacterized protein</fullName>
    </submittedName>
</protein>
<dbReference type="AlphaFoldDB" id="A0A0R3UM91"/>
<sequence>MTTTNSPTACGQSIVLPVDVVCRRRSRRCSLHISQANLTAISCRQSMCVCARVSATARLVITTTTAFRTATISSSPSALWEAWKGGISLGQVTRLTLAGGVPSFLPPNPQPPPPTARAAKRFRSNELHMSTHIIFVLLHSTLESAAMLSLHEVKPTSLIRILPQKRERE</sequence>
<proteinExistence type="predicted"/>
<reference evidence="1 2" key="1">
    <citation type="submission" date="2018-10" db="EMBL/GenBank/DDBJ databases">
        <authorList>
            <consortium name="Pathogen Informatics"/>
        </authorList>
    </citation>
    <scope>NUCLEOTIDE SEQUENCE [LARGE SCALE GENOMIC DNA]</scope>
</reference>